<feature type="transmembrane region" description="Helical" evidence="1">
    <location>
        <begin position="102"/>
        <end position="128"/>
    </location>
</feature>
<keyword evidence="1" id="KW-1133">Transmembrane helix</keyword>
<dbReference type="EMBL" id="JAUSTM010000005">
    <property type="protein sequence ID" value="MDQ0222158.1"/>
    <property type="molecule type" value="Genomic_DNA"/>
</dbReference>
<evidence type="ECO:0008006" key="4">
    <source>
        <dbReference type="Google" id="ProtNLM"/>
    </source>
</evidence>
<feature type="transmembrane region" description="Helical" evidence="1">
    <location>
        <begin position="398"/>
        <end position="419"/>
    </location>
</feature>
<keyword evidence="1" id="KW-0812">Transmembrane</keyword>
<feature type="transmembrane region" description="Helical" evidence="1">
    <location>
        <begin position="59"/>
        <end position="82"/>
    </location>
</feature>
<protein>
    <recommendedName>
        <fullName evidence="4">DUF1576 domain-containing protein</fullName>
    </recommendedName>
</protein>
<dbReference type="Proteomes" id="UP001223079">
    <property type="component" value="Unassembled WGS sequence"/>
</dbReference>
<feature type="transmembrane region" description="Helical" evidence="1">
    <location>
        <begin position="333"/>
        <end position="359"/>
    </location>
</feature>
<feature type="transmembrane region" description="Helical" evidence="1">
    <location>
        <begin position="285"/>
        <end position="303"/>
    </location>
</feature>
<dbReference type="Pfam" id="PF07613">
    <property type="entry name" value="DUF1576"/>
    <property type="match status" value="2"/>
</dbReference>
<organism evidence="2 3">
    <name type="scientific">Streptococcus moroccensis</name>
    <dbReference type="NCBI Taxonomy" id="1451356"/>
    <lineage>
        <taxon>Bacteria</taxon>
        <taxon>Bacillati</taxon>
        <taxon>Bacillota</taxon>
        <taxon>Bacilli</taxon>
        <taxon>Lactobacillales</taxon>
        <taxon>Streptococcaceae</taxon>
        <taxon>Streptococcus</taxon>
    </lineage>
</organism>
<proteinExistence type="predicted"/>
<gene>
    <name evidence="2" type="ORF">J2S23_000709</name>
</gene>
<keyword evidence="3" id="KW-1185">Reference proteome</keyword>
<keyword evidence="1" id="KW-0472">Membrane</keyword>
<feature type="transmembrane region" description="Helical" evidence="1">
    <location>
        <begin position="149"/>
        <end position="174"/>
    </location>
</feature>
<feature type="transmembrane region" description="Helical" evidence="1">
    <location>
        <begin position="194"/>
        <end position="212"/>
    </location>
</feature>
<dbReference type="InterPro" id="IPR011470">
    <property type="entry name" value="DUF1576"/>
</dbReference>
<accession>A0ABT9YQ91</accession>
<dbReference type="RefSeq" id="WP_307121378.1">
    <property type="nucleotide sequence ID" value="NZ_JAUSTM010000005.1"/>
</dbReference>
<sequence>MVEKARKLKAQLHMHWEKDYLLLLAIVTFVYAMLMPDSKDLIANYQKLLFHQTYLIHDFFEVAGISATFFNVSLHFLVAYYLNVRNNLTHLTGFQLAAAGIFIGHSFFGTHVLNIVPIILGVVLYSWWSGQSFKLHTSQSLFATSTAPLVSYILLNQGISITSILLATGLGLFLGFVTPPLAEAFLKFHQGYTLYNTGFTTGIIAMMVYACLRYLGFEVDSVSMISTHAHRYIYIYIAFICANFIIFSLIGADFNEMTLKFGKLNRRVGRLPDDFVMKYGRRTTFLNMGLTGMAFLTIVVLTGMPLNGPIAGGLMSIIGFAAFGKHLRNTLPIAAGVLLAGYFSFGHLNDLTVILPLLFGTALAPIAGYYGIIVGVIAGFLQFNVAQSVIGLHLGLSLYNNGFSTGFVAAFMVPILDSIKDRIPLKKDKK</sequence>
<comment type="caution">
    <text evidence="2">The sequence shown here is derived from an EMBL/GenBank/DDBJ whole genome shotgun (WGS) entry which is preliminary data.</text>
</comment>
<evidence type="ECO:0000313" key="2">
    <source>
        <dbReference type="EMBL" id="MDQ0222158.1"/>
    </source>
</evidence>
<evidence type="ECO:0000313" key="3">
    <source>
        <dbReference type="Proteomes" id="UP001223079"/>
    </source>
</evidence>
<feature type="transmembrane region" description="Helical" evidence="1">
    <location>
        <begin position="233"/>
        <end position="252"/>
    </location>
</feature>
<feature type="transmembrane region" description="Helical" evidence="1">
    <location>
        <begin position="366"/>
        <end position="386"/>
    </location>
</feature>
<evidence type="ECO:0000256" key="1">
    <source>
        <dbReference type="SAM" id="Phobius"/>
    </source>
</evidence>
<feature type="transmembrane region" description="Helical" evidence="1">
    <location>
        <begin position="20"/>
        <end position="38"/>
    </location>
</feature>
<reference evidence="2 3" key="1">
    <citation type="submission" date="2023-07" db="EMBL/GenBank/DDBJ databases">
        <title>Genomic Encyclopedia of Type Strains, Phase IV (KMG-IV): sequencing the most valuable type-strain genomes for metagenomic binning, comparative biology and taxonomic classification.</title>
        <authorList>
            <person name="Goeker M."/>
        </authorList>
    </citation>
    <scope>NUCLEOTIDE SEQUENCE [LARGE SCALE GENOMIC DNA]</scope>
    <source>
        <strain evidence="2 3">DSM 105143</strain>
    </source>
</reference>
<name>A0ABT9YQ91_9STRE</name>